<comment type="caution">
    <text evidence="2">The sequence shown here is derived from an EMBL/GenBank/DDBJ whole genome shotgun (WGS) entry which is preliminary data.</text>
</comment>
<dbReference type="InterPro" id="IPR014710">
    <property type="entry name" value="RmlC-like_jellyroll"/>
</dbReference>
<dbReference type="AlphaFoldDB" id="X1I837"/>
<dbReference type="EMBL" id="BARU01029312">
    <property type="protein sequence ID" value="GAH65445.1"/>
    <property type="molecule type" value="Genomic_DNA"/>
</dbReference>
<dbReference type="CDD" id="cd02222">
    <property type="entry name" value="cupin_TM1459-like"/>
    <property type="match status" value="1"/>
</dbReference>
<dbReference type="Gene3D" id="2.60.120.10">
    <property type="entry name" value="Jelly Rolls"/>
    <property type="match status" value="1"/>
</dbReference>
<evidence type="ECO:0000313" key="2">
    <source>
        <dbReference type="EMBL" id="GAH65445.1"/>
    </source>
</evidence>
<feature type="domain" description="Cupin type-2" evidence="1">
    <location>
        <begin position="44"/>
        <end position="104"/>
    </location>
</feature>
<name>X1I837_9ZZZZ</name>
<dbReference type="Pfam" id="PF07883">
    <property type="entry name" value="Cupin_2"/>
    <property type="match status" value="1"/>
</dbReference>
<gene>
    <name evidence="2" type="ORF">S03H2_46645</name>
</gene>
<organism evidence="2">
    <name type="scientific">marine sediment metagenome</name>
    <dbReference type="NCBI Taxonomy" id="412755"/>
    <lineage>
        <taxon>unclassified sequences</taxon>
        <taxon>metagenomes</taxon>
        <taxon>ecological metagenomes</taxon>
    </lineage>
</organism>
<dbReference type="InterPro" id="IPR011051">
    <property type="entry name" value="RmlC_Cupin_sf"/>
</dbReference>
<proteinExistence type="predicted"/>
<sequence>MYIINVRNVKELKTPHGKKVKWLLSKEIGAPNFEMRYFEITRESTFSEERHPWEHEVFVVKGEGIIRSGVIEKKVHIGDAILISPNEAHGFLNFREKPFGFICVIPKE</sequence>
<dbReference type="InterPro" id="IPR013096">
    <property type="entry name" value="Cupin_2"/>
</dbReference>
<protein>
    <recommendedName>
        <fullName evidence="1">Cupin type-2 domain-containing protein</fullName>
    </recommendedName>
</protein>
<dbReference type="SUPFAM" id="SSF51182">
    <property type="entry name" value="RmlC-like cupins"/>
    <property type="match status" value="1"/>
</dbReference>
<dbReference type="PANTHER" id="PTHR37694">
    <property type="entry name" value="SLR8022 PROTEIN"/>
    <property type="match status" value="1"/>
</dbReference>
<accession>X1I837</accession>
<dbReference type="PANTHER" id="PTHR37694:SF1">
    <property type="entry name" value="SLR8022 PROTEIN"/>
    <property type="match status" value="1"/>
</dbReference>
<evidence type="ECO:0000259" key="1">
    <source>
        <dbReference type="Pfam" id="PF07883"/>
    </source>
</evidence>
<reference evidence="2" key="1">
    <citation type="journal article" date="2014" name="Front. Microbiol.">
        <title>High frequency of phylogenetically diverse reductive dehalogenase-homologous genes in deep subseafloor sedimentary metagenomes.</title>
        <authorList>
            <person name="Kawai M."/>
            <person name="Futagami T."/>
            <person name="Toyoda A."/>
            <person name="Takaki Y."/>
            <person name="Nishi S."/>
            <person name="Hori S."/>
            <person name="Arai W."/>
            <person name="Tsubouchi T."/>
            <person name="Morono Y."/>
            <person name="Uchiyama I."/>
            <person name="Ito T."/>
            <person name="Fujiyama A."/>
            <person name="Inagaki F."/>
            <person name="Takami H."/>
        </authorList>
    </citation>
    <scope>NUCLEOTIDE SEQUENCE</scope>
    <source>
        <strain evidence="2">Expedition CK06-06</strain>
    </source>
</reference>